<gene>
    <name evidence="1" type="ORF">HMPREF1624_08021</name>
</gene>
<dbReference type="AlphaFoldDB" id="U7PLX5"/>
<evidence type="ECO:0000313" key="2">
    <source>
        <dbReference type="Proteomes" id="UP000018087"/>
    </source>
</evidence>
<proteinExistence type="predicted"/>
<sequence length="95" mass="10613">MTTVRHSYEIMRDRSYRSVAHFEEFLNVAIFFSCFRGLRSDGDLLSQVVDATNDVEQIVVTGRRYLLWAADSVTGPDEASALMGFNGPLMAYGGL</sequence>
<dbReference type="EMBL" id="KI440853">
    <property type="protein sequence ID" value="ERS95505.1"/>
    <property type="molecule type" value="Genomic_DNA"/>
</dbReference>
<evidence type="ECO:0000313" key="1">
    <source>
        <dbReference type="EMBL" id="ERS95505.1"/>
    </source>
</evidence>
<organism evidence="1 2">
    <name type="scientific">Sporothrix schenckii (strain ATCC 58251 / de Perez 2211183)</name>
    <name type="common">Rose-picker's disease fungus</name>
    <dbReference type="NCBI Taxonomy" id="1391915"/>
    <lineage>
        <taxon>Eukaryota</taxon>
        <taxon>Fungi</taxon>
        <taxon>Dikarya</taxon>
        <taxon>Ascomycota</taxon>
        <taxon>Pezizomycotina</taxon>
        <taxon>Sordariomycetes</taxon>
        <taxon>Sordariomycetidae</taxon>
        <taxon>Ophiostomatales</taxon>
        <taxon>Ophiostomataceae</taxon>
        <taxon>Sporothrix</taxon>
    </lineage>
</organism>
<dbReference type="HOGENOM" id="CLU_2374161_0_0_1"/>
<name>U7PLX5_SPOS1</name>
<keyword evidence="2" id="KW-1185">Reference proteome</keyword>
<dbReference type="Proteomes" id="UP000018087">
    <property type="component" value="Unassembled WGS sequence"/>
</dbReference>
<accession>U7PLX5</accession>
<protein>
    <submittedName>
        <fullName evidence="1">Uncharacterized protein</fullName>
    </submittedName>
</protein>
<reference evidence="2" key="1">
    <citation type="journal article" date="2014" name="Genome Announc.">
        <title>Genome sequence of the pathogenic fungus Sporothrix schenckii (ATCC 58251).</title>
        <authorList>
            <person name="Cuomo C.A."/>
            <person name="Rodriguez-Del Valle N."/>
            <person name="Perez-Sanchez L."/>
            <person name="Abouelleil A."/>
            <person name="Goldberg J."/>
            <person name="Young S."/>
            <person name="Zeng Q."/>
            <person name="Birren B.W."/>
        </authorList>
    </citation>
    <scope>NUCLEOTIDE SEQUENCE [LARGE SCALE GENOMIC DNA]</scope>
    <source>
        <strain evidence="2">ATCC 58251 / de Perez 2211183</strain>
    </source>
</reference>